<evidence type="ECO:0000313" key="2">
    <source>
        <dbReference type="EMBL" id="KAG5634528.1"/>
    </source>
</evidence>
<feature type="compositionally biased region" description="Pro residues" evidence="1">
    <location>
        <begin position="283"/>
        <end position="298"/>
    </location>
</feature>
<dbReference type="AlphaFoldDB" id="A0A9P7K2Q6"/>
<dbReference type="EMBL" id="JABCKI010006367">
    <property type="protein sequence ID" value="KAG5634528.1"/>
    <property type="molecule type" value="Genomic_DNA"/>
</dbReference>
<protein>
    <recommendedName>
        <fullName evidence="4">CCHC-type domain-containing protein</fullName>
    </recommendedName>
</protein>
<dbReference type="OrthoDB" id="3252634at2759"/>
<name>A0A9P7K2Q6_9AGAR</name>
<evidence type="ECO:0000256" key="1">
    <source>
        <dbReference type="SAM" id="MobiDB-lite"/>
    </source>
</evidence>
<keyword evidence="3" id="KW-1185">Reference proteome</keyword>
<gene>
    <name evidence="2" type="ORF">H0H81_001645</name>
</gene>
<evidence type="ECO:0000313" key="3">
    <source>
        <dbReference type="Proteomes" id="UP000717328"/>
    </source>
</evidence>
<accession>A0A9P7K2Q6</accession>
<feature type="region of interest" description="Disordered" evidence="1">
    <location>
        <begin position="283"/>
        <end position="304"/>
    </location>
</feature>
<organism evidence="2 3">
    <name type="scientific">Sphagnurus paluster</name>
    <dbReference type="NCBI Taxonomy" id="117069"/>
    <lineage>
        <taxon>Eukaryota</taxon>
        <taxon>Fungi</taxon>
        <taxon>Dikarya</taxon>
        <taxon>Basidiomycota</taxon>
        <taxon>Agaricomycotina</taxon>
        <taxon>Agaricomycetes</taxon>
        <taxon>Agaricomycetidae</taxon>
        <taxon>Agaricales</taxon>
        <taxon>Tricholomatineae</taxon>
        <taxon>Lyophyllaceae</taxon>
        <taxon>Sphagnurus</taxon>
    </lineage>
</organism>
<evidence type="ECO:0008006" key="4">
    <source>
        <dbReference type="Google" id="ProtNLM"/>
    </source>
</evidence>
<dbReference type="Proteomes" id="UP000717328">
    <property type="component" value="Unassembled WGS sequence"/>
</dbReference>
<comment type="caution">
    <text evidence="2">The sequence shown here is derived from an EMBL/GenBank/DDBJ whole genome shotgun (WGS) entry which is preliminary data.</text>
</comment>
<proteinExistence type="predicted"/>
<reference evidence="2" key="1">
    <citation type="submission" date="2021-02" db="EMBL/GenBank/DDBJ databases">
        <authorList>
            <person name="Nieuwenhuis M."/>
            <person name="Van De Peppel L.J.J."/>
        </authorList>
    </citation>
    <scope>NUCLEOTIDE SEQUENCE</scope>
    <source>
        <strain evidence="2">D49</strain>
    </source>
</reference>
<reference evidence="2" key="2">
    <citation type="submission" date="2021-10" db="EMBL/GenBank/DDBJ databases">
        <title>Phylogenomics reveals ancestral predisposition of the termite-cultivated fungus Termitomyces towards a domesticated lifestyle.</title>
        <authorList>
            <person name="Auxier B."/>
            <person name="Grum-Grzhimaylo A."/>
            <person name="Cardenas M.E."/>
            <person name="Lodge J.D."/>
            <person name="Laessoe T."/>
            <person name="Pedersen O."/>
            <person name="Smith M.E."/>
            <person name="Kuyper T.W."/>
            <person name="Franco-Molano E.A."/>
            <person name="Baroni T.J."/>
            <person name="Aanen D.K."/>
        </authorList>
    </citation>
    <scope>NUCLEOTIDE SEQUENCE</scope>
    <source>
        <strain evidence="2">D49</strain>
    </source>
</reference>
<sequence length="304" mass="33710">MKVISNIVQLREFHQAFLNILQFLMSHMQLSENKRDQAFRMAFTLDQWDKIHHRLVIADLNHHPDNPWPMAQILKAAEYILHGTALPMILVQQLPLAAAQLVPAAAQEQLSIKDEAILAILSKFMDRFNVALPRQQPQQSHTPCVGGDNCHFCGKPSHRIQDCQQVGQAVHNGKCQRNHEGCIVLPSGAFVPSNTPSDNIKSKIDKWHRRNPSQLATGWMTANAGTMLYEVNQVLSYDTLPPPLPGVSVEEQIRLLQQEVLALRSGHKLVFNSVNIPRAPPVPCQPAAQPAPPVPAPAPTASAL</sequence>